<dbReference type="Proteomes" id="UP000198211">
    <property type="component" value="Unassembled WGS sequence"/>
</dbReference>
<evidence type="ECO:0000313" key="2">
    <source>
        <dbReference type="Proteomes" id="UP000198211"/>
    </source>
</evidence>
<gene>
    <name evidence="1" type="ORF">PHMEG_00034567</name>
</gene>
<evidence type="ECO:0000313" key="1">
    <source>
        <dbReference type="EMBL" id="OWY95427.1"/>
    </source>
</evidence>
<dbReference type="EMBL" id="NBNE01012945">
    <property type="protein sequence ID" value="OWY95427.1"/>
    <property type="molecule type" value="Genomic_DNA"/>
</dbReference>
<sequence length="250" mass="27700">MDDGPQTEEDKTKMTSKPYRSLIGSLMDLACGTRPDISVVDSKLNRFLENPGGAHLNAEIKAKKVGITYDGLLGTELTAYTDADWASNRDDRRSVTGMMILMCGAPVVWRSTFQKIVALSSTESEYMDLSEFIKEVVWLRRLLKDIGAEQVDSTVIYEDNRGGIALAKNIGYQARIKHIGIRYHFIGEKVSTGEIELVYETSKNLLVDFLTGGLSSKMQRGCGSLASEKDKTLRYLVARGNMGPKIETSN</sequence>
<dbReference type="PANTHER" id="PTHR11439">
    <property type="entry name" value="GAG-POL-RELATED RETROTRANSPOSON"/>
    <property type="match status" value="1"/>
</dbReference>
<comment type="caution">
    <text evidence="1">The sequence shown here is derived from an EMBL/GenBank/DDBJ whole genome shotgun (WGS) entry which is preliminary data.</text>
</comment>
<dbReference type="STRING" id="4795.A0A225UQP9"/>
<proteinExistence type="predicted"/>
<dbReference type="CDD" id="cd09272">
    <property type="entry name" value="RNase_HI_RT_Ty1"/>
    <property type="match status" value="1"/>
</dbReference>
<keyword evidence="2" id="KW-1185">Reference proteome</keyword>
<dbReference type="OrthoDB" id="106924at2759"/>
<protein>
    <submittedName>
        <fullName evidence="1">Polyprotein</fullName>
    </submittedName>
</protein>
<name>A0A225UQP9_9STRA</name>
<accession>A0A225UQP9</accession>
<dbReference type="PANTHER" id="PTHR11439:SF440">
    <property type="entry name" value="INTEGRASE CATALYTIC DOMAIN-CONTAINING PROTEIN"/>
    <property type="match status" value="1"/>
</dbReference>
<dbReference type="AlphaFoldDB" id="A0A225UQP9"/>
<reference evidence="2" key="1">
    <citation type="submission" date="2017-03" db="EMBL/GenBank/DDBJ databases">
        <title>Phytopthora megakarya and P. palmivora, two closely related causual agents of cacao black pod achieved similar genome size and gene model numbers by different mechanisms.</title>
        <authorList>
            <person name="Ali S."/>
            <person name="Shao J."/>
            <person name="Larry D.J."/>
            <person name="Kronmiller B."/>
            <person name="Shen D."/>
            <person name="Strem M.D."/>
            <person name="Melnick R.L."/>
            <person name="Guiltinan M.J."/>
            <person name="Tyler B.M."/>
            <person name="Meinhardt L.W."/>
            <person name="Bailey B.A."/>
        </authorList>
    </citation>
    <scope>NUCLEOTIDE SEQUENCE [LARGE SCALE GENOMIC DNA]</scope>
    <source>
        <strain evidence="2">zdho120</strain>
    </source>
</reference>
<organism evidence="1 2">
    <name type="scientific">Phytophthora megakarya</name>
    <dbReference type="NCBI Taxonomy" id="4795"/>
    <lineage>
        <taxon>Eukaryota</taxon>
        <taxon>Sar</taxon>
        <taxon>Stramenopiles</taxon>
        <taxon>Oomycota</taxon>
        <taxon>Peronosporomycetes</taxon>
        <taxon>Peronosporales</taxon>
        <taxon>Peronosporaceae</taxon>
        <taxon>Phytophthora</taxon>
    </lineage>
</organism>